<dbReference type="GO" id="GO:0003700">
    <property type="term" value="F:DNA-binding transcription factor activity"/>
    <property type="evidence" value="ECO:0007669"/>
    <property type="project" value="InterPro"/>
</dbReference>
<dbReference type="EMBL" id="PNIL01000004">
    <property type="protein sequence ID" value="PMP68896.1"/>
    <property type="molecule type" value="Genomic_DNA"/>
</dbReference>
<protein>
    <recommendedName>
        <fullName evidence="2">Transcriptional regulator MntR</fullName>
    </recommendedName>
</protein>
<organism evidence="8 9">
    <name type="scientific">Caldisericum exile</name>
    <dbReference type="NCBI Taxonomy" id="693075"/>
    <lineage>
        <taxon>Bacteria</taxon>
        <taxon>Pseudomonadati</taxon>
        <taxon>Caldisericota/Cryosericota group</taxon>
        <taxon>Caldisericota</taxon>
        <taxon>Caldisericia</taxon>
        <taxon>Caldisericales</taxon>
        <taxon>Caldisericaceae</taxon>
        <taxon>Caldisericum</taxon>
    </lineage>
</organism>
<dbReference type="RefSeq" id="WP_416085491.1">
    <property type="nucleotide sequence ID" value="NZ_JBNATC010000063.1"/>
</dbReference>
<dbReference type="PROSITE" id="PS50944">
    <property type="entry name" value="HTH_DTXR"/>
    <property type="match status" value="1"/>
</dbReference>
<dbReference type="GO" id="GO:0046914">
    <property type="term" value="F:transition metal ion binding"/>
    <property type="evidence" value="ECO:0007669"/>
    <property type="project" value="InterPro"/>
</dbReference>
<keyword evidence="4" id="KW-0238">DNA-binding</keyword>
<dbReference type="Gene3D" id="1.10.60.10">
    <property type="entry name" value="Iron dependent repressor, metal binding and dimerisation domain"/>
    <property type="match status" value="1"/>
</dbReference>
<dbReference type="InterPro" id="IPR050536">
    <property type="entry name" value="DtxR_MntR_Metal-Reg"/>
</dbReference>
<dbReference type="Gene3D" id="1.10.10.10">
    <property type="entry name" value="Winged helix-like DNA-binding domain superfamily/Winged helix DNA-binding domain"/>
    <property type="match status" value="1"/>
</dbReference>
<accession>A0A2J6WG06</accession>
<name>A0A2J6WG06_9BACT</name>
<proteinExistence type="inferred from homology"/>
<dbReference type="GO" id="GO:0046983">
    <property type="term" value="F:protein dimerization activity"/>
    <property type="evidence" value="ECO:0007669"/>
    <property type="project" value="InterPro"/>
</dbReference>
<evidence type="ECO:0000256" key="4">
    <source>
        <dbReference type="ARBA" id="ARBA00023125"/>
    </source>
</evidence>
<dbReference type="SUPFAM" id="SSF47979">
    <property type="entry name" value="Iron-dependent repressor protein, dimerization domain"/>
    <property type="match status" value="1"/>
</dbReference>
<dbReference type="PANTHER" id="PTHR33238:SF7">
    <property type="entry name" value="IRON-DEPENDENT TRANSCRIPTIONAL REGULATOR"/>
    <property type="match status" value="1"/>
</dbReference>
<reference evidence="8 9" key="1">
    <citation type="submission" date="2018-01" db="EMBL/GenBank/DDBJ databases">
        <title>Metagenomic assembled genomes from two thermal pools in the Uzon Caldera, Kamchatka, Russia.</title>
        <authorList>
            <person name="Wilkins L."/>
            <person name="Ettinger C."/>
        </authorList>
    </citation>
    <scope>NUCLEOTIDE SEQUENCE [LARGE SCALE GENOMIC DNA]</scope>
    <source>
        <strain evidence="8">ZAV-07</strain>
    </source>
</reference>
<evidence type="ECO:0000256" key="5">
    <source>
        <dbReference type="ARBA" id="ARBA00023163"/>
    </source>
</evidence>
<evidence type="ECO:0000259" key="7">
    <source>
        <dbReference type="PROSITE" id="PS50944"/>
    </source>
</evidence>
<keyword evidence="5" id="KW-0804">Transcription</keyword>
<dbReference type="InterPro" id="IPR036388">
    <property type="entry name" value="WH-like_DNA-bd_sf"/>
</dbReference>
<dbReference type="InterPro" id="IPR036390">
    <property type="entry name" value="WH_DNA-bd_sf"/>
</dbReference>
<dbReference type="GO" id="GO:0003677">
    <property type="term" value="F:DNA binding"/>
    <property type="evidence" value="ECO:0007669"/>
    <property type="project" value="UniProtKB-KW"/>
</dbReference>
<evidence type="ECO:0000313" key="9">
    <source>
        <dbReference type="Proteomes" id="UP000237040"/>
    </source>
</evidence>
<dbReference type="SMART" id="SM00529">
    <property type="entry name" value="HTH_DTXR"/>
    <property type="match status" value="1"/>
</dbReference>
<dbReference type="SUPFAM" id="SSF46785">
    <property type="entry name" value="Winged helix' DNA-binding domain"/>
    <property type="match status" value="1"/>
</dbReference>
<dbReference type="Pfam" id="PF02742">
    <property type="entry name" value="Fe_dep_repr_C"/>
    <property type="match status" value="1"/>
</dbReference>
<comment type="caution">
    <text evidence="8">The sequence shown here is derived from an EMBL/GenBank/DDBJ whole genome shotgun (WGS) entry which is preliminary data.</text>
</comment>
<evidence type="ECO:0000256" key="3">
    <source>
        <dbReference type="ARBA" id="ARBA00023015"/>
    </source>
</evidence>
<dbReference type="PANTHER" id="PTHR33238">
    <property type="entry name" value="IRON (METAL) DEPENDENT REPRESSOR, DTXR FAMILY"/>
    <property type="match status" value="1"/>
</dbReference>
<gene>
    <name evidence="8" type="ORF">C0189_00240</name>
</gene>
<dbReference type="InterPro" id="IPR022687">
    <property type="entry name" value="HTH_DTXR"/>
</dbReference>
<evidence type="ECO:0000256" key="6">
    <source>
        <dbReference type="ARBA" id="ARBA00025185"/>
    </source>
</evidence>
<feature type="domain" description="HTH dtxR-type" evidence="7">
    <location>
        <begin position="1"/>
        <end position="65"/>
    </location>
</feature>
<sequence>MTQYTKGMEDYLEAIYVIQESKGYARIKDIAELLSVKLPSVSEIIKKLQEKNLIEHTPYGGIKLTEIGKSIGKNVWEKHKTLYRFLKDYLKVDDDTAFREACLIEHSVSQKTILKLQEFLKNLDKK</sequence>
<keyword evidence="3" id="KW-0805">Transcription regulation</keyword>
<evidence type="ECO:0000256" key="1">
    <source>
        <dbReference type="ARBA" id="ARBA00007871"/>
    </source>
</evidence>
<evidence type="ECO:0000313" key="8">
    <source>
        <dbReference type="EMBL" id="PMP68896.1"/>
    </source>
</evidence>
<dbReference type="InterPro" id="IPR036421">
    <property type="entry name" value="Fe_dep_repressor_sf"/>
</dbReference>
<comment type="function">
    <text evidence="6">In the presence of manganese, represses expression of mntH and mntS. Up-regulates expression of mntP.</text>
</comment>
<dbReference type="Pfam" id="PF01325">
    <property type="entry name" value="Fe_dep_repress"/>
    <property type="match status" value="1"/>
</dbReference>
<dbReference type="InterPro" id="IPR022689">
    <property type="entry name" value="Iron_dep_repressor"/>
</dbReference>
<comment type="similarity">
    <text evidence="1">Belongs to the DtxR/MntR family.</text>
</comment>
<dbReference type="InterPro" id="IPR001367">
    <property type="entry name" value="Fe_dep_repressor"/>
</dbReference>
<evidence type="ECO:0000256" key="2">
    <source>
        <dbReference type="ARBA" id="ARBA00022386"/>
    </source>
</evidence>
<dbReference type="Proteomes" id="UP000237040">
    <property type="component" value="Unassembled WGS sequence"/>
</dbReference>
<dbReference type="AlphaFoldDB" id="A0A2J6WG06"/>